<dbReference type="PANTHER" id="PTHR43252:SF7">
    <property type="entry name" value="TRANSCRIPTIONAL REGULATOR YQJI"/>
    <property type="match status" value="1"/>
</dbReference>
<dbReference type="Proteomes" id="UP001597280">
    <property type="component" value="Unassembled WGS sequence"/>
</dbReference>
<dbReference type="EMBL" id="JBHUFL010000003">
    <property type="protein sequence ID" value="MFD1836281.1"/>
    <property type="molecule type" value="Genomic_DNA"/>
</dbReference>
<dbReference type="Pfam" id="PF03551">
    <property type="entry name" value="PadR"/>
    <property type="match status" value="1"/>
</dbReference>
<accession>A0ABW4Q3F3</accession>
<dbReference type="InterPro" id="IPR005149">
    <property type="entry name" value="Tscrpt_reg_PadR_N"/>
</dbReference>
<dbReference type="InterPro" id="IPR036390">
    <property type="entry name" value="WH_DNA-bd_sf"/>
</dbReference>
<protein>
    <submittedName>
        <fullName evidence="2">PadR family transcriptional regulator</fullName>
    </submittedName>
</protein>
<evidence type="ECO:0000313" key="2">
    <source>
        <dbReference type="EMBL" id="MFD1836281.1"/>
    </source>
</evidence>
<reference evidence="3" key="1">
    <citation type="journal article" date="2019" name="Int. J. Syst. Evol. Microbiol.">
        <title>The Global Catalogue of Microorganisms (GCM) 10K type strain sequencing project: providing services to taxonomists for standard genome sequencing and annotation.</title>
        <authorList>
            <consortium name="The Broad Institute Genomics Platform"/>
            <consortium name="The Broad Institute Genome Sequencing Center for Infectious Disease"/>
            <person name="Wu L."/>
            <person name="Ma J."/>
        </authorList>
    </citation>
    <scope>NUCLEOTIDE SEQUENCE [LARGE SCALE GENOMIC DNA]</scope>
    <source>
        <strain evidence="3">JCM 11650</strain>
    </source>
</reference>
<evidence type="ECO:0000259" key="1">
    <source>
        <dbReference type="Pfam" id="PF03551"/>
    </source>
</evidence>
<dbReference type="PANTHER" id="PTHR43252">
    <property type="entry name" value="TRANSCRIPTIONAL REGULATOR YQJI"/>
    <property type="match status" value="1"/>
</dbReference>
<sequence>MNRNPISDVDLELFETPSVGGVDSGADIGSVSAGEVGCVRDFQRGAVRLHILHHAVEDEIHGAWMMAELAEHGYSISPGTLYPTLHRMESDGLLTSTGRTVEGRNRRVYRATDAGRDALNDDRRALAELAHEVLGWRSPETPPADPA</sequence>
<comment type="caution">
    <text evidence="2">The sequence shown here is derived from an EMBL/GenBank/DDBJ whole genome shotgun (WGS) entry which is preliminary data.</text>
</comment>
<name>A0ABW4Q3F3_9MICO</name>
<dbReference type="Gene3D" id="1.10.10.10">
    <property type="entry name" value="Winged helix-like DNA-binding domain superfamily/Winged helix DNA-binding domain"/>
    <property type="match status" value="1"/>
</dbReference>
<proteinExistence type="predicted"/>
<keyword evidence="3" id="KW-1185">Reference proteome</keyword>
<feature type="domain" description="Transcription regulator PadR N-terminal" evidence="1">
    <location>
        <begin position="51"/>
        <end position="120"/>
    </location>
</feature>
<organism evidence="2 3">
    <name type="scientific">Brachybacterium rhamnosum</name>
    <dbReference type="NCBI Taxonomy" id="173361"/>
    <lineage>
        <taxon>Bacteria</taxon>
        <taxon>Bacillati</taxon>
        <taxon>Actinomycetota</taxon>
        <taxon>Actinomycetes</taxon>
        <taxon>Micrococcales</taxon>
        <taxon>Dermabacteraceae</taxon>
        <taxon>Brachybacterium</taxon>
    </lineage>
</organism>
<evidence type="ECO:0000313" key="3">
    <source>
        <dbReference type="Proteomes" id="UP001597280"/>
    </source>
</evidence>
<gene>
    <name evidence="2" type="ORF">ACFSDA_14530</name>
</gene>
<dbReference type="InterPro" id="IPR036388">
    <property type="entry name" value="WH-like_DNA-bd_sf"/>
</dbReference>
<dbReference type="RefSeq" id="WP_343905678.1">
    <property type="nucleotide sequence ID" value="NZ_BAAAIS010000003.1"/>
</dbReference>
<dbReference type="SUPFAM" id="SSF46785">
    <property type="entry name" value="Winged helix' DNA-binding domain"/>
    <property type="match status" value="1"/>
</dbReference>